<accession>A0A2J8AZY6</accession>
<organism evidence="1 2">
    <name type="scientific">Mageeibacillus indolicus</name>
    <dbReference type="NCBI Taxonomy" id="884684"/>
    <lineage>
        <taxon>Bacteria</taxon>
        <taxon>Bacillati</taxon>
        <taxon>Bacillota</taxon>
        <taxon>Clostridia</taxon>
        <taxon>Eubacteriales</taxon>
        <taxon>Oscillospiraceae</taxon>
        <taxon>Mageeibacillus</taxon>
    </lineage>
</organism>
<dbReference type="AlphaFoldDB" id="A0A2J8AZY6"/>
<sequence>MLNIQSVRKLIVDITFFRKGTTQVEFNFVDDLIIWQESTRWTRNFTRSFNRAEQERIKNALCEADLTKWHNFYPSQSIVEGPGEYNRLWHLSLTEGDGTTFVAAGKDSFPRGFELLSTIIGDLCHQLFTVMD</sequence>
<comment type="caution">
    <text evidence="1">The sequence shown here is derived from an EMBL/GenBank/DDBJ whole genome shotgun (WGS) entry which is preliminary data.</text>
</comment>
<dbReference type="EMBL" id="NBZD01000004">
    <property type="protein sequence ID" value="PNH18086.1"/>
    <property type="molecule type" value="Genomic_DNA"/>
</dbReference>
<proteinExistence type="predicted"/>
<evidence type="ECO:0000313" key="1">
    <source>
        <dbReference type="EMBL" id="PNH18086.1"/>
    </source>
</evidence>
<gene>
    <name evidence="1" type="ORF">B7R76_07070</name>
</gene>
<dbReference type="Proteomes" id="UP000236394">
    <property type="component" value="Unassembled WGS sequence"/>
</dbReference>
<reference evidence="2" key="1">
    <citation type="submission" date="2017-04" db="EMBL/GenBank/DDBJ databases">
        <authorList>
            <person name="Bumgarner R.E."/>
            <person name="Fredricks D.N."/>
            <person name="Srinivasan S."/>
        </authorList>
    </citation>
    <scope>NUCLEOTIDE SEQUENCE [LARGE SCALE GENOMIC DNA]</scope>
    <source>
        <strain evidence="2">KA00405</strain>
    </source>
</reference>
<name>A0A2J8AZY6_9FIRM</name>
<evidence type="ECO:0000313" key="2">
    <source>
        <dbReference type="Proteomes" id="UP000236394"/>
    </source>
</evidence>
<dbReference type="RefSeq" id="WP_012993002.1">
    <property type="nucleotide sequence ID" value="NZ_NBZD01000004.1"/>
</dbReference>
<protein>
    <submittedName>
        <fullName evidence="1">Uncharacterized protein</fullName>
    </submittedName>
</protein>